<accession>D2TWW8</accession>
<gene>
    <name evidence="1" type="ORF">ARN_05670</name>
    <name evidence="2" type="ORF">ArsFIN_04150</name>
</gene>
<organism evidence="1">
    <name type="scientific">Arsenophonus nasoniae</name>
    <name type="common">son-killer infecting Nasonia vitripennis</name>
    <dbReference type="NCBI Taxonomy" id="638"/>
    <lineage>
        <taxon>Bacteria</taxon>
        <taxon>Pseudomonadati</taxon>
        <taxon>Pseudomonadota</taxon>
        <taxon>Gammaproteobacteria</taxon>
        <taxon>Enterobacterales</taxon>
        <taxon>Morganellaceae</taxon>
        <taxon>Arsenophonus</taxon>
    </lineage>
</organism>
<dbReference type="Proteomes" id="UP000295134">
    <property type="component" value="Chromosome"/>
</dbReference>
<sequence length="74" mass="8924">MMKYLLVLTLSSLVLVGCKNGFSKYTLEEKKAIIKKHDREWRKRQICERRYREKPSLLLDCVSDIDDPDFEHMY</sequence>
<evidence type="ECO:0008006" key="4">
    <source>
        <dbReference type="Google" id="ProtNLM"/>
    </source>
</evidence>
<reference evidence="2 3" key="2">
    <citation type="submission" date="2019-03" db="EMBL/GenBank/DDBJ databases">
        <title>Long-read sequencing reveals hyperdense prophage content in a complex bacterial symbiont genome.</title>
        <authorList>
            <person name="Frost C.L."/>
            <person name="Siozios S."/>
            <person name="Nadal-Jimenez P."/>
            <person name="Brockhurst M.A."/>
            <person name="King K.C."/>
            <person name="Darby A.C."/>
            <person name="Hurst G.D.D."/>
        </authorList>
    </citation>
    <scope>NUCLEOTIDE SEQUENCE [LARGE SCALE GENOMIC DNA]</scope>
    <source>
        <strain evidence="2 3">FIN</strain>
    </source>
</reference>
<dbReference type="KEGG" id="ans:ArsFIN_04150"/>
<dbReference type="EMBL" id="CP038613">
    <property type="protein sequence ID" value="QBY41883.1"/>
    <property type="molecule type" value="Genomic_DNA"/>
</dbReference>
<evidence type="ECO:0000313" key="1">
    <source>
        <dbReference type="EMBL" id="CBA71874.1"/>
    </source>
</evidence>
<evidence type="ECO:0000313" key="3">
    <source>
        <dbReference type="Proteomes" id="UP000295134"/>
    </source>
</evidence>
<dbReference type="AlphaFoldDB" id="D2TWW8"/>
<protein>
    <recommendedName>
        <fullName evidence="4">Lipoprotein</fullName>
    </recommendedName>
</protein>
<name>D2TWW8_9GAMM</name>
<proteinExistence type="predicted"/>
<dbReference type="PROSITE" id="PS51257">
    <property type="entry name" value="PROKAR_LIPOPROTEIN"/>
    <property type="match status" value="1"/>
</dbReference>
<evidence type="ECO:0000313" key="2">
    <source>
        <dbReference type="EMBL" id="QBY41883.1"/>
    </source>
</evidence>
<reference evidence="1" key="1">
    <citation type="journal article" date="2010" name="Insect Mol. Biol.">
        <title>The draft genome sequence of Arsenophonus nasoniae, son-killer bacterium of Nasonia vitripennis, reveals genes associated with virulence and symbiosis.</title>
        <authorList>
            <person name="Wilkes T."/>
            <person name="Darby A.C."/>
            <person name="Choi J."/>
            <person name="Colborne J.K."/>
            <person name="Werren J.H."/>
            <person name="Hurst G.D.D."/>
        </authorList>
    </citation>
    <scope>NUCLEOTIDE SEQUENCE</scope>
</reference>
<dbReference type="EMBL" id="FN545161">
    <property type="protein sequence ID" value="CBA71874.1"/>
    <property type="molecule type" value="Genomic_DNA"/>
</dbReference>